<comment type="caution">
    <text evidence="2">The sequence shown here is derived from an EMBL/GenBank/DDBJ whole genome shotgun (WGS) entry which is preliminary data.</text>
</comment>
<dbReference type="Proteomes" id="UP001281761">
    <property type="component" value="Unassembled WGS sequence"/>
</dbReference>
<evidence type="ECO:0000313" key="3">
    <source>
        <dbReference type="Proteomes" id="UP001281761"/>
    </source>
</evidence>
<gene>
    <name evidence="2" type="ORF">BLNAU_19302</name>
</gene>
<evidence type="ECO:0000313" key="2">
    <source>
        <dbReference type="EMBL" id="KAK2945746.1"/>
    </source>
</evidence>
<feature type="region of interest" description="Disordered" evidence="1">
    <location>
        <begin position="194"/>
        <end position="256"/>
    </location>
</feature>
<sequence length="475" mass="53405">MCEDPLFDCNITQIGKRPQEHFIQATKQIDPDFEQSFDSHGVIGSGVIHEIPHKTVMIPFHDIDRVSIKHSDNLNFSANPQFHQHSNILDVQNQDIVTRFEITLNQTLSKVPNAKNQRAAATTDSHNLLSFEKLIRKDFFPEEPIDKVRQIDKVKIFTTTTRSQMQEIIQRITEHIGNKIQIEATPQLAFIPKLLHPPSTNMTKPHPNDTSGSIVTPLTPKQQKAPKPPTVSSDQGSAKPSTSRQESNRTVQPANRQQSRLFAIKCGDYFLSGGRLEESFSVNKNGFQLKFDFSQSTEAPHKVLIDAALCFEEGFKESLQQSMTERMTCPFSPSQPIDIAIPFNGISAIYVTQLFPSNPAERKSFDATLPNDSGKTTYIIAIFQITLNPVINQISRKTGPITIVEFENIAKQDLTKSSNDGKINDTQLRTVTLFTAAKIGKMKDYLDLINKYFKGTLQTEELVHDAIKSRSRLDG</sequence>
<name>A0ABQ9X521_9EUKA</name>
<feature type="compositionally biased region" description="Polar residues" evidence="1">
    <location>
        <begin position="198"/>
        <end position="214"/>
    </location>
</feature>
<reference evidence="2 3" key="1">
    <citation type="journal article" date="2022" name="bioRxiv">
        <title>Genomics of Preaxostyla Flagellates Illuminates Evolutionary Transitions and the Path Towards Mitochondrial Loss.</title>
        <authorList>
            <person name="Novak L.V.F."/>
            <person name="Treitli S.C."/>
            <person name="Pyrih J."/>
            <person name="Halakuc P."/>
            <person name="Pipaliya S.V."/>
            <person name="Vacek V."/>
            <person name="Brzon O."/>
            <person name="Soukal P."/>
            <person name="Eme L."/>
            <person name="Dacks J.B."/>
            <person name="Karnkowska A."/>
            <person name="Elias M."/>
            <person name="Hampl V."/>
        </authorList>
    </citation>
    <scope>NUCLEOTIDE SEQUENCE [LARGE SCALE GENOMIC DNA]</scope>
    <source>
        <strain evidence="2">NAU3</strain>
        <tissue evidence="2">Gut</tissue>
    </source>
</reference>
<feature type="compositionally biased region" description="Low complexity" evidence="1">
    <location>
        <begin position="216"/>
        <end position="225"/>
    </location>
</feature>
<dbReference type="EMBL" id="JARBJD010000248">
    <property type="protein sequence ID" value="KAK2945746.1"/>
    <property type="molecule type" value="Genomic_DNA"/>
</dbReference>
<accession>A0ABQ9X521</accession>
<organism evidence="2 3">
    <name type="scientific">Blattamonas nauphoetae</name>
    <dbReference type="NCBI Taxonomy" id="2049346"/>
    <lineage>
        <taxon>Eukaryota</taxon>
        <taxon>Metamonada</taxon>
        <taxon>Preaxostyla</taxon>
        <taxon>Oxymonadida</taxon>
        <taxon>Blattamonas</taxon>
    </lineage>
</organism>
<evidence type="ECO:0000256" key="1">
    <source>
        <dbReference type="SAM" id="MobiDB-lite"/>
    </source>
</evidence>
<proteinExistence type="predicted"/>
<protein>
    <submittedName>
        <fullName evidence="2">Uncharacterized protein</fullName>
    </submittedName>
</protein>
<feature type="compositionally biased region" description="Polar residues" evidence="1">
    <location>
        <begin position="231"/>
        <end position="256"/>
    </location>
</feature>
<keyword evidence="3" id="KW-1185">Reference proteome</keyword>